<evidence type="ECO:0000256" key="4">
    <source>
        <dbReference type="ARBA" id="ARBA00022741"/>
    </source>
</evidence>
<sequence length="885" mass="96031">MLPLDIHVYSDEDDLFAAVANASVQAFVSSGSAYMCMAYQFGVTPVASLIELADGEPSPYVAGAIVVRSDDTSITDLPSLVGKSIACSGLTQLAGCQSQWLVLHDAGLDLLQIAKAVLYGANSLTILSDIAAGTVDVGFVAAGQLEQLSALGKIDASQLRILNPQTVGYPYSRSTPLYPGRLVSLSPGLDVHVLAITEATLLGILPNSSAARTGKYSSFTTPDDYSQVHNLQADIGSLYYNGSCFNGHHILDRLTCPPGQQRGSGTCADALFVCPQEYTCVCSPCIPDRSSRFGNLTLPQFAAVIALASLVLLFVVVGTVFHLSFRVNEISFDSLGIDNEHPIVVGTSSCGRVLRGKYLGLDVCVKRACRNLGHTPNVFDSDAPPETSASCAPLDALYHAIGHLRLRRNLWLANKRVIMRHDNIVECLGISRGPTGNDVLVVNRWMAVGSLYDLLGNITFYVGTQLTMSILKHVAEGLEFLHGVGCYGKDLDSQHLLLDDNYTCHIGTSVRKHSCAPRAKLRLAPELLRGGVPTAQSDVYSYGCFMYEILFRAEPYEGEDIDTVISCILDTDADTPKRPVMSTKRRSSLVSALGSPLQGLMLSCWAPDPGQRPTLGSVLHILREMTPVGTLADRLLSERHVNQDLLRRLFPVDDVREALQSGDTVPILEHPAVTICFASVVGYTNLYSALHPRDVVGMLDAMYKGLDSLLQKHNLFKVETVGDVFFCCGNLLNDQPDHVAAITRFALEALNLTTSCLMPDVGGEQIMLRIGVHSGAVVSTVVGNPQTNPRYCLFGDTVNIASRMESSSEPGRIQCSDYTAALLGVTELWNRVKKRPGRQEIKGKGVMKTHWVLSDNDLNVERVQKRLIDRFYPRTSHASMDILTV</sequence>
<name>A0AAV1I2T0_9CHLO</name>
<proteinExistence type="predicted"/>
<feature type="domain" description="Guanylate cyclase" evidence="11">
    <location>
        <begin position="674"/>
        <end position="805"/>
    </location>
</feature>
<dbReference type="Pfam" id="PF07714">
    <property type="entry name" value="PK_Tyr_Ser-Thr"/>
    <property type="match status" value="1"/>
</dbReference>
<dbReference type="SUPFAM" id="SSF55073">
    <property type="entry name" value="Nucleotide cyclase"/>
    <property type="match status" value="1"/>
</dbReference>
<dbReference type="Gene3D" id="1.10.510.10">
    <property type="entry name" value="Transferase(Phosphotransferase) domain 1"/>
    <property type="match status" value="1"/>
</dbReference>
<evidence type="ECO:0000313" key="13">
    <source>
        <dbReference type="Proteomes" id="UP001314263"/>
    </source>
</evidence>
<comment type="subcellular location">
    <subcellularLocation>
        <location evidence="1">Membrane</location>
        <topology evidence="1">Single-pass membrane protein</topology>
    </subcellularLocation>
</comment>
<keyword evidence="8" id="KW-0141">cGMP biosynthesis</keyword>
<reference evidence="12 13" key="1">
    <citation type="submission" date="2023-10" db="EMBL/GenBank/DDBJ databases">
        <authorList>
            <person name="Maclean D."/>
            <person name="Macfadyen A."/>
        </authorList>
    </citation>
    <scope>NUCLEOTIDE SEQUENCE [LARGE SCALE GENOMIC DNA]</scope>
</reference>
<dbReference type="GO" id="GO:0005524">
    <property type="term" value="F:ATP binding"/>
    <property type="evidence" value="ECO:0007669"/>
    <property type="project" value="InterPro"/>
</dbReference>
<dbReference type="InterPro" id="IPR000719">
    <property type="entry name" value="Prot_kinase_dom"/>
</dbReference>
<feature type="domain" description="Protein kinase" evidence="10">
    <location>
        <begin position="339"/>
        <end position="623"/>
    </location>
</feature>
<dbReference type="GO" id="GO:0004016">
    <property type="term" value="F:adenylate cyclase activity"/>
    <property type="evidence" value="ECO:0007669"/>
    <property type="project" value="TreeGrafter"/>
</dbReference>
<keyword evidence="3 9" id="KW-0812">Transmembrane</keyword>
<dbReference type="GO" id="GO:0035556">
    <property type="term" value="P:intracellular signal transduction"/>
    <property type="evidence" value="ECO:0007669"/>
    <property type="project" value="InterPro"/>
</dbReference>
<protein>
    <recommendedName>
        <fullName evidence="2">guanylate cyclase</fullName>
        <ecNumber evidence="2">4.6.1.2</ecNumber>
    </recommendedName>
</protein>
<gene>
    <name evidence="12" type="ORF">CVIRNUC_004356</name>
</gene>
<feature type="transmembrane region" description="Helical" evidence="9">
    <location>
        <begin position="301"/>
        <end position="325"/>
    </location>
</feature>
<dbReference type="Gene3D" id="3.30.70.1230">
    <property type="entry name" value="Nucleotide cyclase"/>
    <property type="match status" value="1"/>
</dbReference>
<dbReference type="GO" id="GO:0004383">
    <property type="term" value="F:guanylate cyclase activity"/>
    <property type="evidence" value="ECO:0007669"/>
    <property type="project" value="UniProtKB-EC"/>
</dbReference>
<evidence type="ECO:0000256" key="2">
    <source>
        <dbReference type="ARBA" id="ARBA00012202"/>
    </source>
</evidence>
<evidence type="ECO:0000259" key="11">
    <source>
        <dbReference type="PROSITE" id="PS50125"/>
    </source>
</evidence>
<keyword evidence="7" id="KW-0456">Lyase</keyword>
<evidence type="ECO:0000313" key="12">
    <source>
        <dbReference type="EMBL" id="CAK0776238.1"/>
    </source>
</evidence>
<dbReference type="Proteomes" id="UP001314263">
    <property type="component" value="Unassembled WGS sequence"/>
</dbReference>
<keyword evidence="13" id="KW-1185">Reference proteome</keyword>
<evidence type="ECO:0000256" key="6">
    <source>
        <dbReference type="ARBA" id="ARBA00023136"/>
    </source>
</evidence>
<evidence type="ECO:0000256" key="1">
    <source>
        <dbReference type="ARBA" id="ARBA00004167"/>
    </source>
</evidence>
<dbReference type="InterPro" id="IPR001054">
    <property type="entry name" value="A/G_cyclase"/>
</dbReference>
<dbReference type="PROSITE" id="PS50125">
    <property type="entry name" value="GUANYLATE_CYCLASE_2"/>
    <property type="match status" value="1"/>
</dbReference>
<keyword evidence="6 9" id="KW-0472">Membrane</keyword>
<organism evidence="12 13">
    <name type="scientific">Coccomyxa viridis</name>
    <dbReference type="NCBI Taxonomy" id="1274662"/>
    <lineage>
        <taxon>Eukaryota</taxon>
        <taxon>Viridiplantae</taxon>
        <taxon>Chlorophyta</taxon>
        <taxon>core chlorophytes</taxon>
        <taxon>Trebouxiophyceae</taxon>
        <taxon>Trebouxiophyceae incertae sedis</taxon>
        <taxon>Coccomyxaceae</taxon>
        <taxon>Coccomyxa</taxon>
    </lineage>
</organism>
<evidence type="ECO:0000256" key="3">
    <source>
        <dbReference type="ARBA" id="ARBA00022692"/>
    </source>
</evidence>
<evidence type="ECO:0000256" key="9">
    <source>
        <dbReference type="SAM" id="Phobius"/>
    </source>
</evidence>
<evidence type="ECO:0000259" key="10">
    <source>
        <dbReference type="PROSITE" id="PS50011"/>
    </source>
</evidence>
<dbReference type="SUPFAM" id="SSF56112">
    <property type="entry name" value="Protein kinase-like (PK-like)"/>
    <property type="match status" value="1"/>
</dbReference>
<dbReference type="AlphaFoldDB" id="A0AAV1I2T0"/>
<keyword evidence="4" id="KW-0547">Nucleotide-binding</keyword>
<dbReference type="PROSITE" id="PS50011">
    <property type="entry name" value="PROTEIN_KINASE_DOM"/>
    <property type="match status" value="1"/>
</dbReference>
<dbReference type="PANTHER" id="PTHR11920:SF335">
    <property type="entry name" value="GUANYLATE CYCLASE"/>
    <property type="match status" value="1"/>
</dbReference>
<dbReference type="Pfam" id="PF12974">
    <property type="entry name" value="Phosphonate-bd"/>
    <property type="match status" value="1"/>
</dbReference>
<dbReference type="GO" id="GO:0005886">
    <property type="term" value="C:plasma membrane"/>
    <property type="evidence" value="ECO:0007669"/>
    <property type="project" value="TreeGrafter"/>
</dbReference>
<dbReference type="InterPro" id="IPR029787">
    <property type="entry name" value="Nucleotide_cyclase"/>
</dbReference>
<dbReference type="GO" id="GO:0001653">
    <property type="term" value="F:peptide receptor activity"/>
    <property type="evidence" value="ECO:0007669"/>
    <property type="project" value="TreeGrafter"/>
</dbReference>
<evidence type="ECO:0000256" key="7">
    <source>
        <dbReference type="ARBA" id="ARBA00023239"/>
    </source>
</evidence>
<dbReference type="PANTHER" id="PTHR11920">
    <property type="entry name" value="GUANYLYL CYCLASE"/>
    <property type="match status" value="1"/>
</dbReference>
<evidence type="ECO:0000256" key="5">
    <source>
        <dbReference type="ARBA" id="ARBA00022989"/>
    </source>
</evidence>
<evidence type="ECO:0000256" key="8">
    <source>
        <dbReference type="ARBA" id="ARBA00023293"/>
    </source>
</evidence>
<dbReference type="EC" id="4.6.1.2" evidence="2"/>
<dbReference type="CDD" id="cd07302">
    <property type="entry name" value="CHD"/>
    <property type="match status" value="1"/>
</dbReference>
<dbReference type="Gene3D" id="3.40.190.10">
    <property type="entry name" value="Periplasmic binding protein-like II"/>
    <property type="match status" value="1"/>
</dbReference>
<dbReference type="GO" id="GO:0007168">
    <property type="term" value="P:receptor guanylyl cyclase signaling pathway"/>
    <property type="evidence" value="ECO:0007669"/>
    <property type="project" value="TreeGrafter"/>
</dbReference>
<dbReference type="GO" id="GO:0004672">
    <property type="term" value="F:protein kinase activity"/>
    <property type="evidence" value="ECO:0007669"/>
    <property type="project" value="InterPro"/>
</dbReference>
<dbReference type="Pfam" id="PF00211">
    <property type="entry name" value="Guanylate_cyc"/>
    <property type="match status" value="1"/>
</dbReference>
<accession>A0AAV1I2T0</accession>
<keyword evidence="5 9" id="KW-1133">Transmembrane helix</keyword>
<dbReference type="InterPro" id="IPR011009">
    <property type="entry name" value="Kinase-like_dom_sf"/>
</dbReference>
<dbReference type="SUPFAM" id="SSF53850">
    <property type="entry name" value="Periplasmic binding protein-like II"/>
    <property type="match status" value="1"/>
</dbReference>
<dbReference type="InterPro" id="IPR001245">
    <property type="entry name" value="Ser-Thr/Tyr_kinase_cat_dom"/>
</dbReference>
<comment type="caution">
    <text evidence="12">The sequence shown here is derived from an EMBL/GenBank/DDBJ whole genome shotgun (WGS) entry which is preliminary data.</text>
</comment>
<dbReference type="EMBL" id="CAUYUE010000005">
    <property type="protein sequence ID" value="CAK0776238.1"/>
    <property type="molecule type" value="Genomic_DNA"/>
</dbReference>
<dbReference type="SMART" id="SM00044">
    <property type="entry name" value="CYCc"/>
    <property type="match status" value="1"/>
</dbReference>
<dbReference type="InterPro" id="IPR050401">
    <property type="entry name" value="Cyclic_nucleotide_synthase"/>
</dbReference>